<gene>
    <name evidence="3" type="ORF">ACHAWU_009844</name>
</gene>
<evidence type="ECO:0000313" key="3">
    <source>
        <dbReference type="EMBL" id="KAL3756450.1"/>
    </source>
</evidence>
<feature type="region of interest" description="Disordered" evidence="2">
    <location>
        <begin position="406"/>
        <end position="479"/>
    </location>
</feature>
<dbReference type="Proteomes" id="UP001530293">
    <property type="component" value="Unassembled WGS sequence"/>
</dbReference>
<feature type="compositionally biased region" description="Polar residues" evidence="2">
    <location>
        <begin position="422"/>
        <end position="431"/>
    </location>
</feature>
<name>A0ABD3M7D5_9STRA</name>
<dbReference type="EMBL" id="JALLBG020000303">
    <property type="protein sequence ID" value="KAL3756450.1"/>
    <property type="molecule type" value="Genomic_DNA"/>
</dbReference>
<accession>A0ABD3M7D5</accession>
<organism evidence="3 4">
    <name type="scientific">Discostella pseudostelligera</name>
    <dbReference type="NCBI Taxonomy" id="259834"/>
    <lineage>
        <taxon>Eukaryota</taxon>
        <taxon>Sar</taxon>
        <taxon>Stramenopiles</taxon>
        <taxon>Ochrophyta</taxon>
        <taxon>Bacillariophyta</taxon>
        <taxon>Coscinodiscophyceae</taxon>
        <taxon>Thalassiosirophycidae</taxon>
        <taxon>Stephanodiscales</taxon>
        <taxon>Stephanodiscaceae</taxon>
        <taxon>Discostella</taxon>
    </lineage>
</organism>
<keyword evidence="4" id="KW-1185">Reference proteome</keyword>
<feature type="compositionally biased region" description="Basic and acidic residues" evidence="2">
    <location>
        <begin position="457"/>
        <end position="479"/>
    </location>
</feature>
<dbReference type="AlphaFoldDB" id="A0ABD3M7D5"/>
<evidence type="ECO:0000313" key="4">
    <source>
        <dbReference type="Proteomes" id="UP001530293"/>
    </source>
</evidence>
<feature type="coiled-coil region" evidence="1">
    <location>
        <begin position="132"/>
        <end position="210"/>
    </location>
</feature>
<evidence type="ECO:0000256" key="1">
    <source>
        <dbReference type="SAM" id="Coils"/>
    </source>
</evidence>
<proteinExistence type="predicted"/>
<reference evidence="3 4" key="1">
    <citation type="submission" date="2024-10" db="EMBL/GenBank/DDBJ databases">
        <title>Updated reference genomes for cyclostephanoid diatoms.</title>
        <authorList>
            <person name="Roberts W.R."/>
            <person name="Alverson A.J."/>
        </authorList>
    </citation>
    <scope>NUCLEOTIDE SEQUENCE [LARGE SCALE GENOMIC DNA]</scope>
    <source>
        <strain evidence="3 4">AJA232-27</strain>
    </source>
</reference>
<keyword evidence="1" id="KW-0175">Coiled coil</keyword>
<protein>
    <submittedName>
        <fullName evidence="3">Uncharacterized protein</fullName>
    </submittedName>
</protein>
<sequence>MAAAMARGYGAVQRRLPPFISQSTRPRYFHISSYIHDLSQNNLPHMRGASPRHITIASGPSTSTNLYYMHSSSSRALMSTNAPQQQSNNDEIDGGTSINDSEIINPSVLSNIFNQQRAQYNRAVSALRKQYFAEIQEQRERERRRKDIEEAKIRRAALERRRLKAIRSAENAQKQLQKQERRRLEWERELEATQRDRDAKKELYSKARQKIVDELEAECHLWLTTPEEVEKALGNPTAAQILWSRPGGMIGAPSGEHTGFGDFGDFWRYECHTWDARPTYKTPKEVMLEELEYMAYLQANDNPSYWTKERVREAEQTEQRARLRAILREEGRRSLLNKQREMMRDIYGNNAAVSKKDTSGRLPPTAMPAPKLDYLADYDAQEREGLEILKKDPRRFFIFESDLPNATNYGGMHSNEEGEQSGDGTTTTALSGASLGRPIGLRNPFFNDRPTPFPVRMGRDLPDDTRTEKEKKRDERQERMRAAAEEAALAAKKGIAYEVAMAAEEDLEDGSEDVDYDKAEEDAEKELWEGQMDEWSDFDRKLFDMTPPSQRITPDEVDWIIAQLKKKTSAMQERLVFENKIRRKELEKGASGSAVARPIESLEQVDRYVMEGLGYDMEALEALVRELTPEQSAMLEEIDFTGRVGITEEEMARELRGVPGLKEGQVQVLVEMEMSLLKNESLKNITKMG</sequence>
<evidence type="ECO:0000256" key="2">
    <source>
        <dbReference type="SAM" id="MobiDB-lite"/>
    </source>
</evidence>
<comment type="caution">
    <text evidence="3">The sequence shown here is derived from an EMBL/GenBank/DDBJ whole genome shotgun (WGS) entry which is preliminary data.</text>
</comment>